<name>A0A5R9IJR8_9GAMM</name>
<evidence type="ECO:0000256" key="5">
    <source>
        <dbReference type="ARBA" id="ARBA00022475"/>
    </source>
</evidence>
<evidence type="ECO:0000313" key="18">
    <source>
        <dbReference type="Proteomes" id="UP000307790"/>
    </source>
</evidence>
<dbReference type="GO" id="GO:0004672">
    <property type="term" value="F:protein kinase activity"/>
    <property type="evidence" value="ECO:0007669"/>
    <property type="project" value="InterPro"/>
</dbReference>
<dbReference type="HAMAP" id="MF_00521">
    <property type="entry name" value="KDO_kinase"/>
    <property type="match status" value="1"/>
</dbReference>
<keyword evidence="7 15" id="KW-0808">Transferase</keyword>
<dbReference type="InterPro" id="IPR011009">
    <property type="entry name" value="Kinase-like_dom_sf"/>
</dbReference>
<evidence type="ECO:0000259" key="16">
    <source>
        <dbReference type="PROSITE" id="PS50011"/>
    </source>
</evidence>
<dbReference type="EC" id="2.7.1.166" evidence="4 15"/>
<evidence type="ECO:0000256" key="12">
    <source>
        <dbReference type="ARBA" id="ARBA00023136"/>
    </source>
</evidence>
<dbReference type="InterPro" id="IPR022826">
    <property type="entry name" value="KDO_kinase"/>
</dbReference>
<protein>
    <recommendedName>
        <fullName evidence="13 15">3-deoxy-D-manno-octulosonic acid kinase</fullName>
        <shortName evidence="15">Kdo kinase</shortName>
        <ecNumber evidence="4 15">2.7.1.166</ecNumber>
    </recommendedName>
</protein>
<dbReference type="NCBIfam" id="NF002475">
    <property type="entry name" value="PRK01723.1"/>
    <property type="match status" value="1"/>
</dbReference>
<dbReference type="GO" id="GO:0005524">
    <property type="term" value="F:ATP binding"/>
    <property type="evidence" value="ECO:0007669"/>
    <property type="project" value="UniProtKB-UniRule"/>
</dbReference>
<dbReference type="OrthoDB" id="6854449at2"/>
<comment type="subcellular location">
    <subcellularLocation>
        <location evidence="1 15">Cell inner membrane</location>
        <topology evidence="1 15">Peripheral membrane protein</topology>
        <orientation evidence="1 15">Cytoplasmic side</orientation>
    </subcellularLocation>
</comment>
<dbReference type="UniPathway" id="UPA00958"/>
<keyword evidence="11 15" id="KW-0448">Lipopolysaccharide biosynthesis</keyword>
<evidence type="ECO:0000256" key="13">
    <source>
        <dbReference type="ARBA" id="ARBA00029511"/>
    </source>
</evidence>
<evidence type="ECO:0000256" key="1">
    <source>
        <dbReference type="ARBA" id="ARBA00004515"/>
    </source>
</evidence>
<dbReference type="Gene3D" id="1.10.510.10">
    <property type="entry name" value="Transferase(Phosphotransferase) domain 1"/>
    <property type="match status" value="1"/>
</dbReference>
<evidence type="ECO:0000256" key="14">
    <source>
        <dbReference type="ARBA" id="ARBA00034417"/>
    </source>
</evidence>
<keyword evidence="18" id="KW-1185">Reference proteome</keyword>
<comment type="catalytic activity">
    <reaction evidence="14 15">
        <text>an alpha-Kdo-(2-&gt;6)-lipid IVA + ATP = a 4-O-phospho-alpha-Kdo-(2-&gt;6)-lipid IVA + ADP + H(+)</text>
        <dbReference type="Rhea" id="RHEA:74271"/>
        <dbReference type="ChEBI" id="CHEBI:15378"/>
        <dbReference type="ChEBI" id="CHEBI:30616"/>
        <dbReference type="ChEBI" id="CHEBI:176428"/>
        <dbReference type="ChEBI" id="CHEBI:193140"/>
        <dbReference type="ChEBI" id="CHEBI:456216"/>
        <dbReference type="EC" id="2.7.1.166"/>
    </reaction>
</comment>
<dbReference type="SUPFAM" id="SSF56112">
    <property type="entry name" value="Protein kinase-like (PK-like)"/>
    <property type="match status" value="1"/>
</dbReference>
<keyword evidence="8 15" id="KW-0547">Nucleotide-binding</keyword>
<feature type="active site" evidence="15">
    <location>
        <position position="175"/>
    </location>
</feature>
<gene>
    <name evidence="15" type="primary">kdkA</name>
    <name evidence="17" type="ORF">FE810_11380</name>
</gene>
<comment type="function">
    <text evidence="15">Catalyzes the ATP-dependent phosphorylation of the 3-deoxy-D-manno-octulosonic acid (Kdo) residue in Kdo-lipid IV(A) at the 4-OH position.</text>
</comment>
<proteinExistence type="inferred from homology"/>
<keyword evidence="10 15" id="KW-0067">ATP-binding</keyword>
<evidence type="ECO:0000256" key="8">
    <source>
        <dbReference type="ARBA" id="ARBA00022741"/>
    </source>
</evidence>
<dbReference type="EMBL" id="VCBC01000010">
    <property type="protein sequence ID" value="TLU64723.1"/>
    <property type="molecule type" value="Genomic_DNA"/>
</dbReference>
<comment type="similarity">
    <text evidence="3 15">Belongs to the protein kinase superfamily. KdkA/RfaP family.</text>
</comment>
<keyword evidence="9 15" id="KW-0418">Kinase</keyword>
<keyword evidence="5 15" id="KW-1003">Cell membrane</keyword>
<evidence type="ECO:0000313" key="17">
    <source>
        <dbReference type="EMBL" id="TLU64723.1"/>
    </source>
</evidence>
<dbReference type="GO" id="GO:0005886">
    <property type="term" value="C:plasma membrane"/>
    <property type="evidence" value="ECO:0007669"/>
    <property type="project" value="UniProtKB-SubCell"/>
</dbReference>
<reference evidence="17 18" key="1">
    <citation type="submission" date="2019-05" db="EMBL/GenBank/DDBJ databases">
        <title>Genome sequences of Thalassotalea litorea 1K03283.</title>
        <authorList>
            <person name="Zhang D."/>
        </authorList>
    </citation>
    <scope>NUCLEOTIDE SEQUENCE [LARGE SCALE GENOMIC DNA]</scope>
    <source>
        <strain evidence="17 18">MCCC 1K03283</strain>
    </source>
</reference>
<dbReference type="Pfam" id="PF06293">
    <property type="entry name" value="Kdo"/>
    <property type="match status" value="1"/>
</dbReference>
<keyword evidence="6 15" id="KW-0997">Cell inner membrane</keyword>
<dbReference type="GO" id="GO:0009244">
    <property type="term" value="P:lipopolysaccharide core region biosynthetic process"/>
    <property type="evidence" value="ECO:0007669"/>
    <property type="project" value="UniProtKB-UniRule"/>
</dbReference>
<feature type="domain" description="Protein kinase" evidence="16">
    <location>
        <begin position="24"/>
        <end position="249"/>
    </location>
</feature>
<evidence type="ECO:0000256" key="4">
    <source>
        <dbReference type="ARBA" id="ARBA00011988"/>
    </source>
</evidence>
<evidence type="ECO:0000256" key="9">
    <source>
        <dbReference type="ARBA" id="ARBA00022777"/>
    </source>
</evidence>
<sequence>MQRFVKQSSLNLFQQGAITCAYYGDILADFEPGMFSGVYWQEKGLVTGTATGRGTTYFIEHQGSKLVLRHYYRGGLIGKFIDDSYVFTSMMNTRAAQEFRLLMHLQSLNLPAPVPVGFAVRRKGVSYSADILTERIAESQDLVGYLVEKSLTTGQWQDVGATIGQFHQSGIFHHDLNCHNIMLDKQGKVWLIDFDQGKVKTAMGSWCHKNLERLLRSFRKERERLSGFQWQESDWQALMQGYQRAITSE</sequence>
<dbReference type="PROSITE" id="PS50011">
    <property type="entry name" value="PROTEIN_KINASE_DOM"/>
    <property type="match status" value="1"/>
</dbReference>
<keyword evidence="12 15" id="KW-0472">Membrane</keyword>
<evidence type="ECO:0000256" key="10">
    <source>
        <dbReference type="ARBA" id="ARBA00022840"/>
    </source>
</evidence>
<comment type="caution">
    <text evidence="17">The sequence shown here is derived from an EMBL/GenBank/DDBJ whole genome shotgun (WGS) entry which is preliminary data.</text>
</comment>
<comment type="pathway">
    <text evidence="2 15">Bacterial outer membrane biogenesis; LPS core biosynthesis.</text>
</comment>
<evidence type="ECO:0000256" key="15">
    <source>
        <dbReference type="HAMAP-Rule" id="MF_00521"/>
    </source>
</evidence>
<accession>A0A5R9IJR8</accession>
<dbReference type="Proteomes" id="UP000307790">
    <property type="component" value="Unassembled WGS sequence"/>
</dbReference>
<evidence type="ECO:0000256" key="3">
    <source>
        <dbReference type="ARBA" id="ARBA00010327"/>
    </source>
</evidence>
<dbReference type="InterPro" id="IPR000719">
    <property type="entry name" value="Prot_kinase_dom"/>
</dbReference>
<dbReference type="AlphaFoldDB" id="A0A5R9IJR8"/>
<evidence type="ECO:0000256" key="2">
    <source>
        <dbReference type="ARBA" id="ARBA00004713"/>
    </source>
</evidence>
<evidence type="ECO:0000256" key="7">
    <source>
        <dbReference type="ARBA" id="ARBA00022679"/>
    </source>
</evidence>
<evidence type="ECO:0000256" key="6">
    <source>
        <dbReference type="ARBA" id="ARBA00022519"/>
    </source>
</evidence>
<organism evidence="17 18">
    <name type="scientific">Thalassotalea litorea</name>
    <dbReference type="NCBI Taxonomy" id="2020715"/>
    <lineage>
        <taxon>Bacteria</taxon>
        <taxon>Pseudomonadati</taxon>
        <taxon>Pseudomonadota</taxon>
        <taxon>Gammaproteobacteria</taxon>
        <taxon>Alteromonadales</taxon>
        <taxon>Colwelliaceae</taxon>
        <taxon>Thalassotalea</taxon>
    </lineage>
</organism>
<evidence type="ECO:0000256" key="11">
    <source>
        <dbReference type="ARBA" id="ARBA00022985"/>
    </source>
</evidence>